<dbReference type="InterPro" id="IPR052957">
    <property type="entry name" value="Auxin_embryo_med"/>
</dbReference>
<feature type="domain" description="Protein NO VEIN C-terminal" evidence="2">
    <location>
        <begin position="1499"/>
        <end position="1564"/>
    </location>
</feature>
<dbReference type="RefSeq" id="WP_166690710.1">
    <property type="nucleotide sequence ID" value="NZ_WAEL01000001.1"/>
</dbReference>
<reference evidence="3" key="1">
    <citation type="submission" date="2024-05" db="EMBL/GenBank/DDBJ databases">
        <authorList>
            <person name="Jung D.-H."/>
        </authorList>
    </citation>
    <scope>NUCLEOTIDE SEQUENCE</scope>
    <source>
        <strain evidence="3">JA-25</strain>
    </source>
</reference>
<feature type="region of interest" description="Disordered" evidence="1">
    <location>
        <begin position="1431"/>
        <end position="1450"/>
    </location>
</feature>
<organism evidence="3 4">
    <name type="scientific">Fibrivirga algicola</name>
    <dbReference type="NCBI Taxonomy" id="2950420"/>
    <lineage>
        <taxon>Bacteria</taxon>
        <taxon>Pseudomonadati</taxon>
        <taxon>Bacteroidota</taxon>
        <taxon>Cytophagia</taxon>
        <taxon>Cytophagales</taxon>
        <taxon>Spirosomataceae</taxon>
        <taxon>Fibrivirga</taxon>
    </lineage>
</organism>
<dbReference type="InterPro" id="IPR024975">
    <property type="entry name" value="NOV_C"/>
</dbReference>
<sequence length="1597" mass="185864">MNNLGQFIEEELKKRKNDYLSSPTYLLEHYNNEKGNVEAYNGRQLLEMLQNADDASETASVKKVSIKLVGNDLIISNNGEPFSEAGVRSIIYSNASPKTMQQNKIGQKGLGFRSILSWADEIIINSGETKLAFSENIAKAFLQNLISEHDEIASFIKENSKFEFPIATLRIPELLNVNESENVYNLFATEIIIKLKENIIDEVQMQILSIINKETLIFLNHIEIIEIESPDVNIIYKRHYKDKSFVTVESTNINTNVKEFRSWNIIRNKGIHKGKSYELAIAWNKDFKDSENVIFSYFKTKVRFPFPALLHGTFDLSPDRNELVNDTEGHNEFLITELANLLIETSLVIASNKTEVDYSAIKLLNIDFESIDSLLIQFGFKDIIQDKIKQSKIFPTVNDQYISYKPAPAFYKYPIATIFSGNRVNNLLKYSDDESVLKIISEFGICHYSIEHYLSLTSLYKNDCLKLAKLIFYFLNLNVYKSKLSASDFELAKQPPFLIDNENELIAWDTNIFIQPDDKQEFKLPKTLNISFLNSTLVKLLLAEFEKSDVDFIVSKLAVFKVKKYSFAEISETIIKHYNAKNNVTIGEVKELHLFLYQLFIREFKVKSLAPLGKHISTLTLASNNKIRNAREMYFGKYYGNGLTEKLYSFDKSKLLASQVEFGFDNEKQDLVIEYFKWLGIVFLPRYNKIVLSSSSEKYSDYKEYLLRNYDYRKPNDHGEIYTDYNHLIGLISWVSDITVGYFDDIKKIIDKAKPEIVFEWIKKDERLKKTLEENNEILPDTGAQLAIVSKKNFRQIKGMNFPSYTRWLFATSEWMPIESQDKKVKPDQCCLSKTITEDFSPFVEKPKIEALALATSLELPESTIENYFVLVGVHREISSFSVYALYDMLSSLPISDKEGKAARKIYREIISNFNENKIDINHPSYRLFINDGKMFCQKGSTYGYYSVNETYYIPTKTYGNNVLKLFPIAMIDSKQGPQKIEKLFGVKRLKDISFNLISEPVISTLNNEFQNEIDRFKGLVYVLRMSKDTNHDIANRLKRLKIILAQELQTSFNHNAISTEFELEAFEYITHKKRNTFYISVDKNLISLSQLHESNKFCQSVAEIFSTLIETEEYNDFIHDLYSKPEFNREPRLLNYLEKDDNIDIVSAKKQLDIIDDVSLLFWRALAISSSKNFKSKITNEHELDEFLRHTLKLNEEDINFTSTTEFFSRLNELINLDFIYKLFIKFKVDYKKFARYFTGIDFSILFMNRIEDLKILYHNEFASQVYSLLLYNSKAEKEKYFDLIDAYSSISYDSNIGFLNDIELYFTTIVVNDFSVTLKDKNSVFSIEEYIRDVLASLRVNEINIPELLLERRSIQALLLFNEIEEVVKQTNDFNKVIHYKQASSNNNQLKVRGKILDYDNYQSLAEKVLQGLDVIELKLRISKLLPTSDGEKSRNKHTNNHKNRNVRFNSKNEEQIGFIAELICFHKLIDQYGEENIKWVSENAYRAYPDKFITGEAGKGYDFELIDKGIVRFIEVKGSSNISEGIYMSKGEINKALNFPDKYDLLIVENPLSEEPYIRYIKSPFKFKKNETLFANEKLKVFNENYVIKFKWDE</sequence>
<protein>
    <submittedName>
        <fullName evidence="3">DUF3883 domain-containing protein</fullName>
    </submittedName>
</protein>
<evidence type="ECO:0000259" key="2">
    <source>
        <dbReference type="Pfam" id="PF13020"/>
    </source>
</evidence>
<gene>
    <name evidence="3" type="ORF">F7231_01965</name>
</gene>
<dbReference type="PANTHER" id="PTHR32387:SF0">
    <property type="entry name" value="PROTEIN NO VEIN"/>
    <property type="match status" value="1"/>
</dbReference>
<evidence type="ECO:0000313" key="3">
    <source>
        <dbReference type="EMBL" id="NID08926.1"/>
    </source>
</evidence>
<dbReference type="PANTHER" id="PTHR32387">
    <property type="entry name" value="WU:FJ29H11"/>
    <property type="match status" value="1"/>
</dbReference>
<comment type="caution">
    <text evidence="3">The sequence shown here is derived from an EMBL/GenBank/DDBJ whole genome shotgun (WGS) entry which is preliminary data.</text>
</comment>
<dbReference type="InterPro" id="IPR036890">
    <property type="entry name" value="HATPase_C_sf"/>
</dbReference>
<proteinExistence type="predicted"/>
<evidence type="ECO:0000313" key="4">
    <source>
        <dbReference type="Proteomes" id="UP000606008"/>
    </source>
</evidence>
<dbReference type="Gene3D" id="3.30.565.10">
    <property type="entry name" value="Histidine kinase-like ATPase, C-terminal domain"/>
    <property type="match status" value="1"/>
</dbReference>
<dbReference type="Proteomes" id="UP000606008">
    <property type="component" value="Unassembled WGS sequence"/>
</dbReference>
<accession>A0ABX0QAE2</accession>
<evidence type="ECO:0000256" key="1">
    <source>
        <dbReference type="SAM" id="MobiDB-lite"/>
    </source>
</evidence>
<name>A0ABX0QAE2_9BACT</name>
<feature type="compositionally biased region" description="Basic residues" evidence="1">
    <location>
        <begin position="1437"/>
        <end position="1448"/>
    </location>
</feature>
<dbReference type="EMBL" id="WAEL01000001">
    <property type="protein sequence ID" value="NID08926.1"/>
    <property type="molecule type" value="Genomic_DNA"/>
</dbReference>
<dbReference type="Pfam" id="PF13020">
    <property type="entry name" value="NOV_C"/>
    <property type="match status" value="1"/>
</dbReference>
<keyword evidence="4" id="KW-1185">Reference proteome</keyword>
<dbReference type="NCBIfam" id="NF047352">
    <property type="entry name" value="P_loop_sacsin"/>
    <property type="match status" value="1"/>
</dbReference>
<dbReference type="SUPFAM" id="SSF55874">
    <property type="entry name" value="ATPase domain of HSP90 chaperone/DNA topoisomerase II/histidine kinase"/>
    <property type="match status" value="1"/>
</dbReference>